<keyword evidence="3" id="KW-1185">Reference proteome</keyword>
<keyword evidence="1" id="KW-0812">Transmembrane</keyword>
<dbReference type="AlphaFoldDB" id="A0A1H7WM97"/>
<protein>
    <submittedName>
        <fullName evidence="2">Uncharacterized protein</fullName>
    </submittedName>
</protein>
<dbReference type="RefSeq" id="WP_090740795.1">
    <property type="nucleotide sequence ID" value="NZ_FOBW01000001.1"/>
</dbReference>
<organism evidence="2 3">
    <name type="scientific">Mesobacillus persicus</name>
    <dbReference type="NCBI Taxonomy" id="930146"/>
    <lineage>
        <taxon>Bacteria</taxon>
        <taxon>Bacillati</taxon>
        <taxon>Bacillota</taxon>
        <taxon>Bacilli</taxon>
        <taxon>Bacillales</taxon>
        <taxon>Bacillaceae</taxon>
        <taxon>Mesobacillus</taxon>
    </lineage>
</organism>
<dbReference type="EMBL" id="FOBW01000001">
    <property type="protein sequence ID" value="SEM22686.1"/>
    <property type="molecule type" value="Genomic_DNA"/>
</dbReference>
<dbReference type="OrthoDB" id="2933539at2"/>
<feature type="transmembrane region" description="Helical" evidence="1">
    <location>
        <begin position="58"/>
        <end position="77"/>
    </location>
</feature>
<accession>A0A1H7WM97</accession>
<dbReference type="Proteomes" id="UP000198553">
    <property type="component" value="Unassembled WGS sequence"/>
</dbReference>
<evidence type="ECO:0000313" key="3">
    <source>
        <dbReference type="Proteomes" id="UP000198553"/>
    </source>
</evidence>
<proteinExistence type="predicted"/>
<gene>
    <name evidence="2" type="ORF">SAMN05192533_101501</name>
</gene>
<keyword evidence="1" id="KW-0472">Membrane</keyword>
<evidence type="ECO:0000256" key="1">
    <source>
        <dbReference type="SAM" id="Phobius"/>
    </source>
</evidence>
<feature type="transmembrane region" description="Helical" evidence="1">
    <location>
        <begin position="35"/>
        <end position="52"/>
    </location>
</feature>
<name>A0A1H7WM97_9BACI</name>
<reference evidence="3" key="1">
    <citation type="submission" date="2016-10" db="EMBL/GenBank/DDBJ databases">
        <authorList>
            <person name="Varghese N."/>
            <person name="Submissions S."/>
        </authorList>
    </citation>
    <scope>NUCLEOTIDE SEQUENCE [LARGE SCALE GENOMIC DNA]</scope>
    <source>
        <strain evidence="3">B48,IBRC-M 10115,DSM 25386,CECT 8001</strain>
    </source>
</reference>
<sequence length="85" mass="9967">MEKLIGLLLGSFDLFYPLLIVSVFTLIYALVKRSWILMIISAILLYPDAWYFSGYPPFYWVQYIPVIHILLATNFYLRAGKKKDT</sequence>
<feature type="transmembrane region" description="Helical" evidence="1">
    <location>
        <begin position="6"/>
        <end position="28"/>
    </location>
</feature>
<keyword evidence="1" id="KW-1133">Transmembrane helix</keyword>
<evidence type="ECO:0000313" key="2">
    <source>
        <dbReference type="EMBL" id="SEM22686.1"/>
    </source>
</evidence>